<dbReference type="PANTHER" id="PTHR40727">
    <property type="entry name" value="TRANSCRIPTION REGULATOR, ENCODED NEXT TO RECA SUPERFAMILY ATPASE-RELATED"/>
    <property type="match status" value="1"/>
</dbReference>
<organism evidence="1 2">
    <name type="scientific">Thermocrinis minervae</name>
    <dbReference type="NCBI Taxonomy" id="381751"/>
    <lineage>
        <taxon>Bacteria</taxon>
        <taxon>Pseudomonadati</taxon>
        <taxon>Aquificota</taxon>
        <taxon>Aquificia</taxon>
        <taxon>Aquificales</taxon>
        <taxon>Aquificaceae</taxon>
        <taxon>Thermocrinis</taxon>
    </lineage>
</organism>
<reference evidence="1 2" key="1">
    <citation type="submission" date="2016-11" db="EMBL/GenBank/DDBJ databases">
        <authorList>
            <person name="Jaros S."/>
            <person name="Januszkiewicz K."/>
            <person name="Wedrychowicz H."/>
        </authorList>
    </citation>
    <scope>NUCLEOTIDE SEQUENCE [LARGE SCALE GENOMIC DNA]</scope>
    <source>
        <strain evidence="1 2">DSM 19557</strain>
    </source>
</reference>
<dbReference type="AlphaFoldDB" id="A0A1M6Q7E0"/>
<evidence type="ECO:0000313" key="1">
    <source>
        <dbReference type="EMBL" id="SHK16045.1"/>
    </source>
</evidence>
<gene>
    <name evidence="1" type="ORF">SAMN05444391_0106</name>
</gene>
<evidence type="ECO:0000313" key="2">
    <source>
        <dbReference type="Proteomes" id="UP000189810"/>
    </source>
</evidence>
<dbReference type="PANTHER" id="PTHR40727:SF1">
    <property type="entry name" value="BACTERIO-OPSIN ACTIVATOR"/>
    <property type="match status" value="1"/>
</dbReference>
<dbReference type="Proteomes" id="UP000189810">
    <property type="component" value="Chromosome I"/>
</dbReference>
<name>A0A1M6Q7E0_9AQUI</name>
<keyword evidence="2" id="KW-1185">Reference proteome</keyword>
<dbReference type="EMBL" id="LT670846">
    <property type="protein sequence ID" value="SHK16045.1"/>
    <property type="molecule type" value="Genomic_DNA"/>
</dbReference>
<dbReference type="STRING" id="381751.SAMN05444391_0106"/>
<proteinExistence type="predicted"/>
<accession>A0A1M6Q7E0</accession>
<sequence>MERPKMKEDLSSLALKTFLKAVEILGGFEELIQRDRLDWLSPILKACYVIVLSEEGQKGEEEIAELLKLSKQTIRNILNSGVHLLQLDQVKDIKPQTSGAVAKLAYKLVKDGYEESKLLEECSFMVAYALDVPWAYLLLRRIRGVEYPLKDPNSIVDKVDGIVIRGRPARDVLMEIDYPVKSPVELLRRIKENLKMHGLE</sequence>
<protein>
    <submittedName>
        <fullName evidence="1">Probable regulatory domain-containing protein</fullName>
    </submittedName>
</protein>
<dbReference type="RefSeq" id="WP_079653315.1">
    <property type="nucleotide sequence ID" value="NZ_LT670846.1"/>
</dbReference>